<comment type="caution">
    <text evidence="2">The sequence shown here is derived from an EMBL/GenBank/DDBJ whole genome shotgun (WGS) entry which is preliminary data.</text>
</comment>
<dbReference type="EMBL" id="JBHSON010000036">
    <property type="protein sequence ID" value="MFC5748829.1"/>
    <property type="molecule type" value="Genomic_DNA"/>
</dbReference>
<feature type="region of interest" description="Disordered" evidence="1">
    <location>
        <begin position="74"/>
        <end position="98"/>
    </location>
</feature>
<name>A0ABW1A4F0_9ACTN</name>
<proteinExistence type="predicted"/>
<feature type="compositionally biased region" description="Polar residues" evidence="1">
    <location>
        <begin position="1"/>
        <end position="10"/>
    </location>
</feature>
<evidence type="ECO:0000313" key="3">
    <source>
        <dbReference type="Proteomes" id="UP001596074"/>
    </source>
</evidence>
<accession>A0ABW1A4F0</accession>
<feature type="region of interest" description="Disordered" evidence="1">
    <location>
        <begin position="1"/>
        <end position="41"/>
    </location>
</feature>
<protein>
    <submittedName>
        <fullName evidence="2">Uncharacterized protein</fullName>
    </submittedName>
</protein>
<gene>
    <name evidence="2" type="ORF">ACFPZN_24710</name>
</gene>
<evidence type="ECO:0000313" key="2">
    <source>
        <dbReference type="EMBL" id="MFC5748829.1"/>
    </source>
</evidence>
<feature type="compositionally biased region" description="Polar residues" evidence="1">
    <location>
        <begin position="74"/>
        <end position="88"/>
    </location>
</feature>
<reference evidence="3" key="1">
    <citation type="journal article" date="2019" name="Int. J. Syst. Evol. Microbiol.">
        <title>The Global Catalogue of Microorganisms (GCM) 10K type strain sequencing project: providing services to taxonomists for standard genome sequencing and annotation.</title>
        <authorList>
            <consortium name="The Broad Institute Genomics Platform"/>
            <consortium name="The Broad Institute Genome Sequencing Center for Infectious Disease"/>
            <person name="Wu L."/>
            <person name="Ma J."/>
        </authorList>
    </citation>
    <scope>NUCLEOTIDE SEQUENCE [LARGE SCALE GENOMIC DNA]</scope>
    <source>
        <strain evidence="3">KCTC 42087</strain>
    </source>
</reference>
<organism evidence="2 3">
    <name type="scientific">Actinomadura rugatobispora</name>
    <dbReference type="NCBI Taxonomy" id="1994"/>
    <lineage>
        <taxon>Bacteria</taxon>
        <taxon>Bacillati</taxon>
        <taxon>Actinomycetota</taxon>
        <taxon>Actinomycetes</taxon>
        <taxon>Streptosporangiales</taxon>
        <taxon>Thermomonosporaceae</taxon>
        <taxon>Actinomadura</taxon>
    </lineage>
</organism>
<keyword evidence="3" id="KW-1185">Reference proteome</keyword>
<evidence type="ECO:0000256" key="1">
    <source>
        <dbReference type="SAM" id="MobiDB-lite"/>
    </source>
</evidence>
<sequence length="115" mass="12430">METLTPSVQKATFHHGKRPSKSQPGHRVVEEHNPSHSDDFDLVRDDPANIAGARCLPADPHLSQDIDLRAAIGTNNEESPTSMVNPTASPRRAAVSGRRSLVAYRDQIGTGNCPP</sequence>
<dbReference type="Proteomes" id="UP001596074">
    <property type="component" value="Unassembled WGS sequence"/>
</dbReference>
<feature type="compositionally biased region" description="Basic and acidic residues" evidence="1">
    <location>
        <begin position="27"/>
        <end position="41"/>
    </location>
</feature>
<dbReference type="RefSeq" id="WP_378284519.1">
    <property type="nucleotide sequence ID" value="NZ_JBHSON010000036.1"/>
</dbReference>